<dbReference type="Gene3D" id="3.30.565.10">
    <property type="entry name" value="Histidine kinase-like ATPase, C-terminal domain"/>
    <property type="match status" value="1"/>
</dbReference>
<evidence type="ECO:0000256" key="1">
    <source>
        <dbReference type="ARBA" id="ARBA00022527"/>
    </source>
</evidence>
<dbReference type="SUPFAM" id="SSF55874">
    <property type="entry name" value="ATPase domain of HSP90 chaperone/DNA topoisomerase II/histidine kinase"/>
    <property type="match status" value="1"/>
</dbReference>
<keyword evidence="3" id="KW-0808">Transferase</keyword>
<dbReference type="RefSeq" id="WP_079495501.1">
    <property type="nucleotide sequence ID" value="NZ_FUZT01000018.1"/>
</dbReference>
<dbReference type="GO" id="GO:0004674">
    <property type="term" value="F:protein serine/threonine kinase activity"/>
    <property type="evidence" value="ECO:0007669"/>
    <property type="project" value="UniProtKB-KW"/>
</dbReference>
<feature type="domain" description="Histidine kinase/HSP90-like ATPase" evidence="2">
    <location>
        <begin position="21"/>
        <end position="140"/>
    </location>
</feature>
<proteinExistence type="predicted"/>
<dbReference type="PANTHER" id="PTHR35526:SF3">
    <property type="entry name" value="ANTI-SIGMA-F FACTOR RSBW"/>
    <property type="match status" value="1"/>
</dbReference>
<keyword evidence="3" id="KW-0418">Kinase</keyword>
<dbReference type="InterPro" id="IPR036890">
    <property type="entry name" value="HATPase_C_sf"/>
</dbReference>
<dbReference type="OrthoDB" id="9798941at2"/>
<dbReference type="EMBL" id="FUZT01000018">
    <property type="protein sequence ID" value="SKC88842.1"/>
    <property type="molecule type" value="Genomic_DNA"/>
</dbReference>
<dbReference type="InterPro" id="IPR003594">
    <property type="entry name" value="HATPase_dom"/>
</dbReference>
<dbReference type="PANTHER" id="PTHR35526">
    <property type="entry name" value="ANTI-SIGMA-F FACTOR RSBW-RELATED"/>
    <property type="match status" value="1"/>
</dbReference>
<evidence type="ECO:0000259" key="2">
    <source>
        <dbReference type="Pfam" id="PF13581"/>
    </source>
</evidence>
<evidence type="ECO:0000313" key="4">
    <source>
        <dbReference type="Proteomes" id="UP000190285"/>
    </source>
</evidence>
<keyword evidence="4" id="KW-1185">Reference proteome</keyword>
<evidence type="ECO:0000313" key="3">
    <source>
        <dbReference type="EMBL" id="SKC88842.1"/>
    </source>
</evidence>
<name>A0A1T5MKU6_9FIRM</name>
<keyword evidence="1" id="KW-0723">Serine/threonine-protein kinase</keyword>
<gene>
    <name evidence="3" type="ORF">SAMN02194393_04923</name>
</gene>
<organism evidence="3 4">
    <name type="scientific">Maledivibacter halophilus</name>
    <dbReference type="NCBI Taxonomy" id="36842"/>
    <lineage>
        <taxon>Bacteria</taxon>
        <taxon>Bacillati</taxon>
        <taxon>Bacillota</taxon>
        <taxon>Clostridia</taxon>
        <taxon>Peptostreptococcales</taxon>
        <taxon>Caminicellaceae</taxon>
        <taxon>Maledivibacter</taxon>
    </lineage>
</organism>
<accession>A0A1T5MKU6</accession>
<dbReference type="CDD" id="cd16936">
    <property type="entry name" value="HATPase_RsbW-like"/>
    <property type="match status" value="1"/>
</dbReference>
<dbReference type="Proteomes" id="UP000190285">
    <property type="component" value="Unassembled WGS sequence"/>
</dbReference>
<dbReference type="InterPro" id="IPR050267">
    <property type="entry name" value="Anti-sigma-factor_SerPK"/>
</dbReference>
<dbReference type="AlphaFoldDB" id="A0A1T5MKU6"/>
<dbReference type="Pfam" id="PF13581">
    <property type="entry name" value="HATPase_c_2"/>
    <property type="match status" value="1"/>
</dbReference>
<dbReference type="STRING" id="36842.SAMN02194393_04923"/>
<sequence>MNAKTEKKIERFNKENVCILLPSKPEYVSVVRMTSSVIANKVGFNIEDIDDIKVAVGEACNNAVLHGCNNNFEVEFIISNDKLTVEVKDEGKGFNIDKCPKPDACNPKESGLGIFIIKSLMDNVEVQSSPGKGTIIRMTKYFNKEEVYN</sequence>
<reference evidence="3 4" key="1">
    <citation type="submission" date="2017-02" db="EMBL/GenBank/DDBJ databases">
        <authorList>
            <person name="Peterson S.W."/>
        </authorList>
    </citation>
    <scope>NUCLEOTIDE SEQUENCE [LARGE SCALE GENOMIC DNA]</scope>
    <source>
        <strain evidence="3 4">M1</strain>
    </source>
</reference>
<protein>
    <submittedName>
        <fullName evidence="3">Serine/threonine-protein kinase RsbW</fullName>
    </submittedName>
</protein>